<evidence type="ECO:0000256" key="1">
    <source>
        <dbReference type="ARBA" id="ARBA00004496"/>
    </source>
</evidence>
<name>A0A6L3ZH82_9FLAO</name>
<organism evidence="5 6">
    <name type="scientific">Phaeocystidibacter marisrubri</name>
    <dbReference type="NCBI Taxonomy" id="1577780"/>
    <lineage>
        <taxon>Bacteria</taxon>
        <taxon>Pseudomonadati</taxon>
        <taxon>Bacteroidota</taxon>
        <taxon>Flavobacteriia</taxon>
        <taxon>Flavobacteriales</taxon>
        <taxon>Phaeocystidibacteraceae</taxon>
        <taxon>Phaeocystidibacter</taxon>
    </lineage>
</organism>
<evidence type="ECO:0000256" key="2">
    <source>
        <dbReference type="ARBA" id="ARBA00022490"/>
    </source>
</evidence>
<evidence type="ECO:0000256" key="4">
    <source>
        <dbReference type="ARBA" id="ARBA00023002"/>
    </source>
</evidence>
<sequence length="232" mass="25468">MRTIVHITGTTSGLGEALAKTLCHEPDVYVYGYARRAATFEHERYIHVLVDLASPNSELALELNNSADREVLINNAGWIGPVAPIGSFERGSATQMWMINTAAVMEWTNYFIAYSTSKEKSVLSISSGAGKNAIPSWSAYCASKAAIDMATRVWNLDHPSISFLAIAPGVVDTEMQADIRATHPDAFPVHQKFVDYHQNGELKSPKEVAAIILPFIHHPEKAPSDIFSVRDL</sequence>
<proteinExistence type="predicted"/>
<dbReference type="OrthoDB" id="9794387at2"/>
<dbReference type="PRINTS" id="PR00081">
    <property type="entry name" value="GDHRDH"/>
</dbReference>
<comment type="subcellular location">
    <subcellularLocation>
        <location evidence="1">Cytoplasm</location>
    </subcellularLocation>
</comment>
<protein>
    <submittedName>
        <fullName evidence="5">SDR family NAD(P)-dependent oxidoreductase</fullName>
    </submittedName>
</protein>
<dbReference type="InterPro" id="IPR036291">
    <property type="entry name" value="NAD(P)-bd_dom_sf"/>
</dbReference>
<dbReference type="InterPro" id="IPR002347">
    <property type="entry name" value="SDR_fam"/>
</dbReference>
<accession>A0A6L3ZH82</accession>
<keyword evidence="2" id="KW-0963">Cytoplasm</keyword>
<dbReference type="Proteomes" id="UP000484164">
    <property type="component" value="Unassembled WGS sequence"/>
</dbReference>
<dbReference type="EMBL" id="WBVQ01000002">
    <property type="protein sequence ID" value="KAB2816319.1"/>
    <property type="molecule type" value="Genomic_DNA"/>
</dbReference>
<keyword evidence="3" id="KW-0521">NADP</keyword>
<reference evidence="5 6" key="1">
    <citation type="submission" date="2019-10" db="EMBL/GenBank/DDBJ databases">
        <title>Genome sequence of Phaeocystidibacter marisrubri JCM30614 (type strain).</title>
        <authorList>
            <person name="Bowman J.P."/>
        </authorList>
    </citation>
    <scope>NUCLEOTIDE SEQUENCE [LARGE SCALE GENOMIC DNA]</scope>
    <source>
        <strain evidence="5 6">JCM 30614</strain>
    </source>
</reference>
<dbReference type="SUPFAM" id="SSF51735">
    <property type="entry name" value="NAD(P)-binding Rossmann-fold domains"/>
    <property type="match status" value="1"/>
</dbReference>
<dbReference type="RefSeq" id="WP_151693746.1">
    <property type="nucleotide sequence ID" value="NZ_BMGX01000001.1"/>
</dbReference>
<evidence type="ECO:0000313" key="6">
    <source>
        <dbReference type="Proteomes" id="UP000484164"/>
    </source>
</evidence>
<dbReference type="AlphaFoldDB" id="A0A6L3ZH82"/>
<keyword evidence="6" id="KW-1185">Reference proteome</keyword>
<dbReference type="GO" id="GO:0005737">
    <property type="term" value="C:cytoplasm"/>
    <property type="evidence" value="ECO:0007669"/>
    <property type="project" value="UniProtKB-SubCell"/>
</dbReference>
<dbReference type="InterPro" id="IPR051721">
    <property type="entry name" value="Biopterin_syn/organic_redct"/>
</dbReference>
<dbReference type="Gene3D" id="3.40.50.720">
    <property type="entry name" value="NAD(P)-binding Rossmann-like Domain"/>
    <property type="match status" value="1"/>
</dbReference>
<keyword evidence="4" id="KW-0560">Oxidoreductase</keyword>
<evidence type="ECO:0000313" key="5">
    <source>
        <dbReference type="EMBL" id="KAB2816319.1"/>
    </source>
</evidence>
<gene>
    <name evidence="5" type="ORF">F8C82_11585</name>
</gene>
<dbReference type="GO" id="GO:0006729">
    <property type="term" value="P:tetrahydrobiopterin biosynthetic process"/>
    <property type="evidence" value="ECO:0007669"/>
    <property type="project" value="TreeGrafter"/>
</dbReference>
<dbReference type="PANTHER" id="PTHR44085">
    <property type="entry name" value="SEPIAPTERIN REDUCTASE"/>
    <property type="match status" value="1"/>
</dbReference>
<dbReference type="PANTHER" id="PTHR44085:SF2">
    <property type="entry name" value="SEPIAPTERIN REDUCTASE"/>
    <property type="match status" value="1"/>
</dbReference>
<dbReference type="GO" id="GO:0004757">
    <property type="term" value="F:sepiapterin reductase (NADP+) activity"/>
    <property type="evidence" value="ECO:0007669"/>
    <property type="project" value="TreeGrafter"/>
</dbReference>
<evidence type="ECO:0000256" key="3">
    <source>
        <dbReference type="ARBA" id="ARBA00022857"/>
    </source>
</evidence>
<comment type="caution">
    <text evidence="5">The sequence shown here is derived from an EMBL/GenBank/DDBJ whole genome shotgun (WGS) entry which is preliminary data.</text>
</comment>
<dbReference type="Pfam" id="PF00106">
    <property type="entry name" value="adh_short"/>
    <property type="match status" value="1"/>
</dbReference>